<comment type="caution">
    <text evidence="1">The sequence shown here is derived from an EMBL/GenBank/DDBJ whole genome shotgun (WGS) entry which is preliminary data.</text>
</comment>
<evidence type="ECO:0000313" key="2">
    <source>
        <dbReference type="Proteomes" id="UP001054945"/>
    </source>
</evidence>
<keyword evidence="2" id="KW-1185">Reference proteome</keyword>
<feature type="non-terminal residue" evidence="1">
    <location>
        <position position="1"/>
    </location>
</feature>
<reference evidence="1 2" key="1">
    <citation type="submission" date="2021-06" db="EMBL/GenBank/DDBJ databases">
        <title>Caerostris extrusa draft genome.</title>
        <authorList>
            <person name="Kono N."/>
            <person name="Arakawa K."/>
        </authorList>
    </citation>
    <scope>NUCLEOTIDE SEQUENCE [LARGE SCALE GENOMIC DNA]</scope>
</reference>
<evidence type="ECO:0000313" key="1">
    <source>
        <dbReference type="EMBL" id="GIY26799.1"/>
    </source>
</evidence>
<name>A0AAV4S1G0_CAEEX</name>
<dbReference type="AlphaFoldDB" id="A0AAV4S1G0"/>
<gene>
    <name evidence="1" type="ORF">CEXT_802541</name>
</gene>
<accession>A0AAV4S1G0</accession>
<sequence length="178" mass="20270">AQNGPMAVRLETCSGRRTDILDGELCTHGTQDLMAESWHYMNQYDNCIHAGWKRQAVQKNAHAHGSPNTHAHGFQHQKADFRQWDQRALPKIRTLPDKIACRTQLNEQWISHILESPTSLEAWHSVEKIGGALNQNVTKKKISQRVISLINIRNSDRNRKSDLLKKCGLVFPGLIYSP</sequence>
<dbReference type="EMBL" id="BPLR01008734">
    <property type="protein sequence ID" value="GIY26799.1"/>
    <property type="molecule type" value="Genomic_DNA"/>
</dbReference>
<proteinExistence type="predicted"/>
<organism evidence="1 2">
    <name type="scientific">Caerostris extrusa</name>
    <name type="common">Bark spider</name>
    <name type="synonym">Caerostris bankana</name>
    <dbReference type="NCBI Taxonomy" id="172846"/>
    <lineage>
        <taxon>Eukaryota</taxon>
        <taxon>Metazoa</taxon>
        <taxon>Ecdysozoa</taxon>
        <taxon>Arthropoda</taxon>
        <taxon>Chelicerata</taxon>
        <taxon>Arachnida</taxon>
        <taxon>Araneae</taxon>
        <taxon>Araneomorphae</taxon>
        <taxon>Entelegynae</taxon>
        <taxon>Araneoidea</taxon>
        <taxon>Araneidae</taxon>
        <taxon>Caerostris</taxon>
    </lineage>
</organism>
<protein>
    <submittedName>
        <fullName evidence="1">Uncharacterized protein</fullName>
    </submittedName>
</protein>
<dbReference type="Proteomes" id="UP001054945">
    <property type="component" value="Unassembled WGS sequence"/>
</dbReference>